<organism evidence="2">
    <name type="scientific">viral metagenome</name>
    <dbReference type="NCBI Taxonomy" id="1070528"/>
    <lineage>
        <taxon>unclassified sequences</taxon>
        <taxon>metagenomes</taxon>
        <taxon>organismal metagenomes</taxon>
    </lineage>
</organism>
<accession>A0A6C0M264</accession>
<sequence length="135" mass="15744">MSTLPPNKKVVNGTLINNDETLCTFSFVYNSDPNKQGMFAYPQEGDSTPIKIQNMVIKSKGNYEYYNNDGVHDITKQQFVTKIKYLTQATKYTDGVLTKEEERMLPKGGYKRKSKSQQRKKSRSQRRRKSIKRRH</sequence>
<name>A0A6C0M264_9ZZZZ</name>
<feature type="compositionally biased region" description="Basic residues" evidence="1">
    <location>
        <begin position="109"/>
        <end position="135"/>
    </location>
</feature>
<dbReference type="AlphaFoldDB" id="A0A6C0M264"/>
<feature type="region of interest" description="Disordered" evidence="1">
    <location>
        <begin position="96"/>
        <end position="135"/>
    </location>
</feature>
<evidence type="ECO:0000313" key="2">
    <source>
        <dbReference type="EMBL" id="QHU36101.1"/>
    </source>
</evidence>
<evidence type="ECO:0000256" key="1">
    <source>
        <dbReference type="SAM" id="MobiDB-lite"/>
    </source>
</evidence>
<proteinExistence type="predicted"/>
<dbReference type="EMBL" id="MN740632">
    <property type="protein sequence ID" value="QHU36101.1"/>
    <property type="molecule type" value="Genomic_DNA"/>
</dbReference>
<reference evidence="2" key="1">
    <citation type="journal article" date="2020" name="Nature">
        <title>Giant virus diversity and host interactions through global metagenomics.</title>
        <authorList>
            <person name="Schulz F."/>
            <person name="Roux S."/>
            <person name="Paez-Espino D."/>
            <person name="Jungbluth S."/>
            <person name="Walsh D.A."/>
            <person name="Denef V.J."/>
            <person name="McMahon K.D."/>
            <person name="Konstantinidis K.T."/>
            <person name="Eloe-Fadrosh E.A."/>
            <person name="Kyrpides N.C."/>
            <person name="Woyke T."/>
        </authorList>
    </citation>
    <scope>NUCLEOTIDE SEQUENCE</scope>
    <source>
        <strain evidence="2">GVMAG-S-1035124-57</strain>
    </source>
</reference>
<protein>
    <submittedName>
        <fullName evidence="2">Uncharacterized protein</fullName>
    </submittedName>
</protein>